<dbReference type="InterPro" id="IPR050834">
    <property type="entry name" value="Glycosyltransf_2"/>
</dbReference>
<dbReference type="EMBL" id="MBDL01000012">
    <property type="protein sequence ID" value="ODA12136.1"/>
    <property type="molecule type" value="Genomic_DNA"/>
</dbReference>
<evidence type="ECO:0000259" key="1">
    <source>
        <dbReference type="Pfam" id="PF00535"/>
    </source>
</evidence>
<dbReference type="Pfam" id="PF00535">
    <property type="entry name" value="Glycos_transf_2"/>
    <property type="match status" value="1"/>
</dbReference>
<dbReference type="InterPro" id="IPR001173">
    <property type="entry name" value="Glyco_trans_2-like"/>
</dbReference>
<dbReference type="RefSeq" id="WP_068889157.1">
    <property type="nucleotide sequence ID" value="NZ_CBCRUU010000007.1"/>
</dbReference>
<dbReference type="AlphaFoldDB" id="A0A1C3CTU2"/>
<comment type="caution">
    <text evidence="2">The sequence shown here is derived from an EMBL/GenBank/DDBJ whole genome shotgun (WGS) entry which is preliminary data.</text>
</comment>
<dbReference type="SUPFAM" id="SSF53448">
    <property type="entry name" value="Nucleotide-diphospho-sugar transferases"/>
    <property type="match status" value="1"/>
</dbReference>
<proteinExistence type="predicted"/>
<dbReference type="OrthoDB" id="9811884at2"/>
<protein>
    <recommendedName>
        <fullName evidence="1">Glycosyltransferase 2-like domain-containing protein</fullName>
    </recommendedName>
</protein>
<organism evidence="2 3">
    <name type="scientific">Acinetobacter celticus</name>
    <dbReference type="NCBI Taxonomy" id="1891224"/>
    <lineage>
        <taxon>Bacteria</taxon>
        <taxon>Pseudomonadati</taxon>
        <taxon>Pseudomonadota</taxon>
        <taxon>Gammaproteobacteria</taxon>
        <taxon>Moraxellales</taxon>
        <taxon>Moraxellaceae</taxon>
        <taxon>Acinetobacter</taxon>
    </lineage>
</organism>
<dbReference type="Proteomes" id="UP000186553">
    <property type="component" value="Unassembled WGS sequence"/>
</dbReference>
<sequence length="302" mass="33978">MAEKNYKDSSDTFLSVTIIIPVFNDQEGLNRCLQAISLQTYPFNNLEVIIVDNGSKQPIILESLTTYEVKLIECKTPGSYAARNAGVKVAKNDIFCFIDADCWPDKDWLKSSIATLKIYDGKSIVGGEVKVIKPQKPTSVALYQYITGFDQKNNIKNKGFSVTANLTCFRRQFKQVGFFSETLFSGGDLEWSLRASKNSLSIVYDSKSIVYTEPRTTLRSAIIQARRVTAGRKVLRELNVVHVSAYSLAKKRTPWQAIIFIFSKNEFSVFDRIRVICVASIIRAAELLETIKLALGSKAERR</sequence>
<gene>
    <name evidence="2" type="ORF">BBP83_11700</name>
</gene>
<dbReference type="PANTHER" id="PTHR43685">
    <property type="entry name" value="GLYCOSYLTRANSFERASE"/>
    <property type="match status" value="1"/>
</dbReference>
<keyword evidence="3" id="KW-1185">Reference proteome</keyword>
<name>A0A1C3CTU2_9GAMM</name>
<evidence type="ECO:0000313" key="2">
    <source>
        <dbReference type="EMBL" id="ODA12136.1"/>
    </source>
</evidence>
<evidence type="ECO:0000313" key="3">
    <source>
        <dbReference type="Proteomes" id="UP000186553"/>
    </source>
</evidence>
<dbReference type="Gene3D" id="3.90.550.10">
    <property type="entry name" value="Spore Coat Polysaccharide Biosynthesis Protein SpsA, Chain A"/>
    <property type="match status" value="1"/>
</dbReference>
<dbReference type="STRING" id="1891224.BBP83_11700"/>
<reference evidence="2 3" key="1">
    <citation type="submission" date="2016-07" db="EMBL/GenBank/DDBJ databases">
        <title>Acinetobacter sp. ANC 4603.</title>
        <authorList>
            <person name="Radolfova-Krizova L."/>
            <person name="Nemec A."/>
        </authorList>
    </citation>
    <scope>NUCLEOTIDE SEQUENCE [LARGE SCALE GENOMIC DNA]</scope>
    <source>
        <strain evidence="2 3">ANC 4603</strain>
    </source>
</reference>
<dbReference type="InterPro" id="IPR029044">
    <property type="entry name" value="Nucleotide-diphossugar_trans"/>
</dbReference>
<feature type="domain" description="Glycosyltransferase 2-like" evidence="1">
    <location>
        <begin position="17"/>
        <end position="171"/>
    </location>
</feature>
<accession>A0A1C3CTU2</accession>
<dbReference type="PANTHER" id="PTHR43685:SF2">
    <property type="entry name" value="GLYCOSYLTRANSFERASE 2-LIKE DOMAIN-CONTAINING PROTEIN"/>
    <property type="match status" value="1"/>
</dbReference>